<dbReference type="CDD" id="cd17930">
    <property type="entry name" value="DEXHc_cas3"/>
    <property type="match status" value="1"/>
</dbReference>
<dbReference type="GO" id="GO:0003676">
    <property type="term" value="F:nucleic acid binding"/>
    <property type="evidence" value="ECO:0007669"/>
    <property type="project" value="InterPro"/>
</dbReference>
<reference evidence="13" key="1">
    <citation type="submission" date="2021-04" db="EMBL/GenBank/DDBJ databases">
        <title>Complete Genome Sequences of Macrococcus spp. from dog and cattle.</title>
        <authorList>
            <person name="Schwendener S."/>
            <person name="Perreten V."/>
        </authorList>
    </citation>
    <scope>NUCLEOTIDE SEQUENCE</scope>
    <source>
        <strain evidence="13">Epi0143-OL</strain>
    </source>
</reference>
<gene>
    <name evidence="13" type="primary">cas3</name>
    <name evidence="13" type="ORF">KFV11_04600</name>
</gene>
<dbReference type="RefSeq" id="WP_254250457.1">
    <property type="nucleotide sequence ID" value="NZ_CP073809.1"/>
</dbReference>
<evidence type="ECO:0000256" key="2">
    <source>
        <dbReference type="ARBA" id="ARBA00009046"/>
    </source>
</evidence>
<dbReference type="GO" id="GO:0004386">
    <property type="term" value="F:helicase activity"/>
    <property type="evidence" value="ECO:0007669"/>
    <property type="project" value="UniProtKB-KW"/>
</dbReference>
<dbReference type="InterPro" id="IPR001650">
    <property type="entry name" value="Helicase_C-like"/>
</dbReference>
<evidence type="ECO:0000313" key="14">
    <source>
        <dbReference type="Proteomes" id="UP001057381"/>
    </source>
</evidence>
<feature type="domain" description="Helicase C-terminal" evidence="11">
    <location>
        <begin position="487"/>
        <end position="639"/>
    </location>
</feature>
<evidence type="ECO:0000259" key="10">
    <source>
        <dbReference type="PROSITE" id="PS51192"/>
    </source>
</evidence>
<dbReference type="InterPro" id="IPR006474">
    <property type="entry name" value="Helicase_Cas3_CRISPR-ass_core"/>
</dbReference>
<keyword evidence="3" id="KW-0540">Nuclease</keyword>
<keyword evidence="5" id="KW-0547">Nucleotide-binding</keyword>
<name>A0A9Q9BWI7_9STAP</name>
<dbReference type="PROSITE" id="PS51643">
    <property type="entry name" value="HD_CAS3"/>
    <property type="match status" value="1"/>
</dbReference>
<dbReference type="Pfam" id="PF00270">
    <property type="entry name" value="DEAD"/>
    <property type="match status" value="1"/>
</dbReference>
<protein>
    <submittedName>
        <fullName evidence="13">CRISPR-associated helicase Cas3</fullName>
    </submittedName>
</protein>
<evidence type="ECO:0000259" key="11">
    <source>
        <dbReference type="PROSITE" id="PS51194"/>
    </source>
</evidence>
<dbReference type="GO" id="GO:0005524">
    <property type="term" value="F:ATP binding"/>
    <property type="evidence" value="ECO:0007669"/>
    <property type="project" value="UniProtKB-KW"/>
</dbReference>
<dbReference type="GO" id="GO:0004518">
    <property type="term" value="F:nuclease activity"/>
    <property type="evidence" value="ECO:0007669"/>
    <property type="project" value="UniProtKB-KW"/>
</dbReference>
<keyword evidence="6" id="KW-0378">Hydrolase</keyword>
<comment type="similarity">
    <text evidence="2">In the central section; belongs to the CRISPR-associated helicase Cas3 family.</text>
</comment>
<sequence>MKILAHRDEISNRTQTLDAHLLNVADKAAEDGKKLGLSKSLFILGILHDAGKADRIFQFKIKEKPALHVNHSSAGAKYFMSYIEHHPDVWPDPSDLELFQEYLDVMLYVITSHHGLYDIWRPDSAKNFLDERISYAEIEKNVYHYSEDVVPYIEQLLADNQIDLTVKLKESFLEYRTFSKRLTVHDKTEQNFYSGLKMRLLLSCLKNADIEDTVNAYFKFMEPLNNEDVAAKKDKYLEAVEKHYKSFGTPASDINKIRSALSQEAKKRGRSDTHGIYQLNLPTGAGKTLTCLRYGMQQLVEKEMDRFFYITPFLSVLEQNAQEIKSILDDRHIVEHHSNMVRPDDCEDDSAEEILQQYLMDTWTSPIVLSTMVQFFQTLFGGKANNIRRFSSLAHSVIVLDEVQSLPVETLHLFNMTLNFLSDAMQANVILCTATQPVYDSQYITHKINYQRENLKEIVKLKENERRVFERTTVRNLNNGEFVDEYSIADYINNYSDDSILVILNTKKAVRKVVDLVGDLDRPLYYLSTNLCPKHRQTIIQRIRKELQDDQPVVCISTQLIEAGVDVDFKRLIRSYAGIDSIVQAIGRCNRNGHFKTGYVELARTTPEFENIDVSTLRSIKDKADVTARLIARQQKEIDVVNLNDEFYEYYYADHQSLMDYPLGKDASNGVSLLSTNDDVYRAGQSRLNGLKQSFKSGASKIRLIDNQTTGVIVYYEDSKELIEQLIMAINGYEASYEHEILRSIKSLLEQLQPYTVNIYDFHSIQDKVMSYMNDQIYILADSFYDQRLGVIEISDDFIL</sequence>
<evidence type="ECO:0000256" key="4">
    <source>
        <dbReference type="ARBA" id="ARBA00022723"/>
    </source>
</evidence>
<accession>A0A9Q9BWI7</accession>
<dbReference type="EMBL" id="CP073809">
    <property type="protein sequence ID" value="UTH14642.1"/>
    <property type="molecule type" value="Genomic_DNA"/>
</dbReference>
<dbReference type="InterPro" id="IPR006483">
    <property type="entry name" value="CRISPR-assoc_Cas3_HD"/>
</dbReference>
<keyword evidence="9" id="KW-0051">Antiviral defense</keyword>
<evidence type="ECO:0000256" key="7">
    <source>
        <dbReference type="ARBA" id="ARBA00022806"/>
    </source>
</evidence>
<comment type="similarity">
    <text evidence="1">In the N-terminal section; belongs to the CRISPR-associated nuclease Cas3-HD family.</text>
</comment>
<dbReference type="SMART" id="SM00490">
    <property type="entry name" value="HELICc"/>
    <property type="match status" value="1"/>
</dbReference>
<evidence type="ECO:0000256" key="5">
    <source>
        <dbReference type="ARBA" id="ARBA00022741"/>
    </source>
</evidence>
<evidence type="ECO:0000256" key="6">
    <source>
        <dbReference type="ARBA" id="ARBA00022801"/>
    </source>
</evidence>
<evidence type="ECO:0000259" key="12">
    <source>
        <dbReference type="PROSITE" id="PS51643"/>
    </source>
</evidence>
<dbReference type="Proteomes" id="UP001057381">
    <property type="component" value="Chromosome"/>
</dbReference>
<dbReference type="PROSITE" id="PS51194">
    <property type="entry name" value="HELICASE_CTER"/>
    <property type="match status" value="1"/>
</dbReference>
<proteinExistence type="inferred from homology"/>
<dbReference type="SUPFAM" id="SSF52540">
    <property type="entry name" value="P-loop containing nucleoside triphosphate hydrolases"/>
    <property type="match status" value="1"/>
</dbReference>
<dbReference type="Gene3D" id="3.40.50.300">
    <property type="entry name" value="P-loop containing nucleotide triphosphate hydrolases"/>
    <property type="match status" value="2"/>
</dbReference>
<keyword evidence="4" id="KW-0479">Metal-binding</keyword>
<dbReference type="SMART" id="SM00487">
    <property type="entry name" value="DEXDc"/>
    <property type="match status" value="1"/>
</dbReference>
<feature type="domain" description="HD Cas3-type" evidence="12">
    <location>
        <begin position="10"/>
        <end position="211"/>
    </location>
</feature>
<dbReference type="CDD" id="cd09641">
    <property type="entry name" value="Cas3''_I"/>
    <property type="match status" value="1"/>
</dbReference>
<dbReference type="Pfam" id="PF22590">
    <property type="entry name" value="Cas3-like_C_2"/>
    <property type="match status" value="1"/>
</dbReference>
<keyword evidence="8" id="KW-0067">ATP-binding</keyword>
<dbReference type="NCBIfam" id="TIGR01587">
    <property type="entry name" value="cas3_core"/>
    <property type="match status" value="1"/>
</dbReference>
<dbReference type="AlphaFoldDB" id="A0A9Q9BWI7"/>
<keyword evidence="7" id="KW-0347">Helicase</keyword>
<dbReference type="InterPro" id="IPR011545">
    <property type="entry name" value="DEAD/DEAH_box_helicase_dom"/>
</dbReference>
<organism evidence="13 14">
    <name type="scientific">Macrococcus equipercicus</name>
    <dbReference type="NCBI Taxonomy" id="69967"/>
    <lineage>
        <taxon>Bacteria</taxon>
        <taxon>Bacillati</taxon>
        <taxon>Bacillota</taxon>
        <taxon>Bacilli</taxon>
        <taxon>Bacillales</taxon>
        <taxon>Staphylococcaceae</taxon>
        <taxon>Macrococcus</taxon>
    </lineage>
</organism>
<dbReference type="NCBIfam" id="TIGR01596">
    <property type="entry name" value="cas3_HD"/>
    <property type="match status" value="1"/>
</dbReference>
<dbReference type="KEGG" id="mequ:KFV11_04600"/>
<dbReference type="GO" id="GO:0016787">
    <property type="term" value="F:hydrolase activity"/>
    <property type="evidence" value="ECO:0007669"/>
    <property type="project" value="UniProtKB-KW"/>
</dbReference>
<feature type="domain" description="Helicase ATP-binding" evidence="10">
    <location>
        <begin position="268"/>
        <end position="454"/>
    </location>
</feature>
<dbReference type="Gene3D" id="1.10.3210.30">
    <property type="match status" value="1"/>
</dbReference>
<evidence type="ECO:0000256" key="1">
    <source>
        <dbReference type="ARBA" id="ARBA00006847"/>
    </source>
</evidence>
<evidence type="ECO:0000313" key="13">
    <source>
        <dbReference type="EMBL" id="UTH14642.1"/>
    </source>
</evidence>
<evidence type="ECO:0000256" key="3">
    <source>
        <dbReference type="ARBA" id="ARBA00022722"/>
    </source>
</evidence>
<dbReference type="InterPro" id="IPR027417">
    <property type="entry name" value="P-loop_NTPase"/>
</dbReference>
<dbReference type="InterPro" id="IPR014001">
    <property type="entry name" value="Helicase_ATP-bd"/>
</dbReference>
<evidence type="ECO:0000256" key="9">
    <source>
        <dbReference type="ARBA" id="ARBA00023118"/>
    </source>
</evidence>
<dbReference type="InterPro" id="IPR054712">
    <property type="entry name" value="Cas3-like_dom"/>
</dbReference>
<dbReference type="InterPro" id="IPR038257">
    <property type="entry name" value="CRISPR-assoc_Cas3_HD_sf"/>
</dbReference>
<dbReference type="PROSITE" id="PS51192">
    <property type="entry name" value="HELICASE_ATP_BIND_1"/>
    <property type="match status" value="1"/>
</dbReference>
<dbReference type="GO" id="GO:0046872">
    <property type="term" value="F:metal ion binding"/>
    <property type="evidence" value="ECO:0007669"/>
    <property type="project" value="UniProtKB-KW"/>
</dbReference>
<evidence type="ECO:0000256" key="8">
    <source>
        <dbReference type="ARBA" id="ARBA00022840"/>
    </source>
</evidence>
<dbReference type="GO" id="GO:0051607">
    <property type="term" value="P:defense response to virus"/>
    <property type="evidence" value="ECO:0007669"/>
    <property type="project" value="UniProtKB-KW"/>
</dbReference>